<dbReference type="EMBL" id="CP021525">
    <property type="protein sequence ID" value="ARW11944.1"/>
    <property type="molecule type" value="Genomic_DNA"/>
</dbReference>
<proteinExistence type="predicted"/>
<protein>
    <submittedName>
        <fullName evidence="2">Uncharacterized protein</fullName>
    </submittedName>
</protein>
<feature type="region of interest" description="Disordered" evidence="1">
    <location>
        <begin position="123"/>
        <end position="149"/>
    </location>
</feature>
<geneLocation type="plasmid" evidence="3">
    <name>pap1447-1 sequence</name>
</geneLocation>
<organism evidence="2 3">
    <name type="scientific">Acetobacter ascendens</name>
    <dbReference type="NCBI Taxonomy" id="481146"/>
    <lineage>
        <taxon>Bacteria</taxon>
        <taxon>Pseudomonadati</taxon>
        <taxon>Pseudomonadota</taxon>
        <taxon>Alphaproteobacteria</taxon>
        <taxon>Acetobacterales</taxon>
        <taxon>Acetobacteraceae</taxon>
        <taxon>Acetobacter</taxon>
    </lineage>
</organism>
<evidence type="ECO:0000313" key="2">
    <source>
        <dbReference type="EMBL" id="ARW11944.1"/>
    </source>
</evidence>
<evidence type="ECO:0000256" key="1">
    <source>
        <dbReference type="SAM" id="MobiDB-lite"/>
    </source>
</evidence>
<sequence length="172" mass="19827">MNRQYYTSPFQGGDNPLRVGTIALGAIYRMPLGDYTGPRQPWIIEAFLNGEYHASRRDPRTNKWLSVFISGRSERVLMRNLANGKRMTMATHWLVSNACLFGDNNAYPDLPDLGRFYRRSHDIKGRDERKNKKKTNKKKRKYSAQPHRRGVKPGTICLIAAVRGVSHEHVRN</sequence>
<keyword evidence="2" id="KW-0614">Plasmid</keyword>
<feature type="compositionally biased region" description="Basic residues" evidence="1">
    <location>
        <begin position="131"/>
        <end position="149"/>
    </location>
</feature>
<dbReference type="AlphaFoldDB" id="A0A1Y0V2I5"/>
<reference evidence="2 3" key="1">
    <citation type="submission" date="2017-05" db="EMBL/GenBank/DDBJ databases">
        <title>Genome sequence of Acetobacter pasteurianus subsp. ascendens strain SRCM101447.</title>
        <authorList>
            <person name="Cho S.H."/>
        </authorList>
    </citation>
    <scope>NUCLEOTIDE SEQUENCE [LARGE SCALE GENOMIC DNA]</scope>
    <source>
        <strain evidence="2 3">SRCM101447</strain>
        <plasmid evidence="3">Plasmid pap1447-1 sequence</plasmid>
    </source>
</reference>
<dbReference type="Proteomes" id="UP000195633">
    <property type="component" value="Plasmid pAP1447-1"/>
</dbReference>
<gene>
    <name evidence="2" type="ORF">S101447_02907</name>
</gene>
<dbReference type="RefSeq" id="WP_238332774.1">
    <property type="nucleotide sequence ID" value="NZ_CP021525.1"/>
</dbReference>
<name>A0A1Y0V2I5_9PROT</name>
<accession>A0A1Y0V2I5</accession>
<evidence type="ECO:0000313" key="3">
    <source>
        <dbReference type="Proteomes" id="UP000195633"/>
    </source>
</evidence>